<accession>A0ABP7MRP2</accession>
<evidence type="ECO:0000256" key="1">
    <source>
        <dbReference type="SAM" id="Phobius"/>
    </source>
</evidence>
<sequence length="164" mass="18638">MEELASVLLKEKDIEESSNTSSRWSFGMLVLHCLVLVYLLLTNGQVAAITFVSVWLVIWIGIFINERGWFPERVKKASKPDLITIELVDDFVLVKQLNSVLWSARKSEISHVDLNLKKAKSKWLGSKTDLTIFTNNGDSYLLSGHRFDESQLLEFSALFEAKTS</sequence>
<feature type="transmembrane region" description="Helical" evidence="1">
    <location>
        <begin position="47"/>
        <end position="65"/>
    </location>
</feature>
<keyword evidence="1" id="KW-0472">Membrane</keyword>
<evidence type="ECO:0000313" key="2">
    <source>
        <dbReference type="EMBL" id="GAA3928951.1"/>
    </source>
</evidence>
<gene>
    <name evidence="2" type="ORF">GCM10022277_26830</name>
</gene>
<dbReference type="Proteomes" id="UP001501565">
    <property type="component" value="Unassembled WGS sequence"/>
</dbReference>
<reference evidence="3" key="1">
    <citation type="journal article" date="2019" name="Int. J. Syst. Evol. Microbiol.">
        <title>The Global Catalogue of Microorganisms (GCM) 10K type strain sequencing project: providing services to taxonomists for standard genome sequencing and annotation.</title>
        <authorList>
            <consortium name="The Broad Institute Genomics Platform"/>
            <consortium name="The Broad Institute Genome Sequencing Center for Infectious Disease"/>
            <person name="Wu L."/>
            <person name="Ma J."/>
        </authorList>
    </citation>
    <scope>NUCLEOTIDE SEQUENCE [LARGE SCALE GENOMIC DNA]</scope>
    <source>
        <strain evidence="3">JCM 17551</strain>
    </source>
</reference>
<name>A0ABP7MRP2_9GAMM</name>
<proteinExistence type="predicted"/>
<organism evidence="2 3">
    <name type="scientific">Litoribacillus peritrichatus</name>
    <dbReference type="NCBI Taxonomy" id="718191"/>
    <lineage>
        <taxon>Bacteria</taxon>
        <taxon>Pseudomonadati</taxon>
        <taxon>Pseudomonadota</taxon>
        <taxon>Gammaproteobacteria</taxon>
        <taxon>Oceanospirillales</taxon>
        <taxon>Oceanospirillaceae</taxon>
        <taxon>Litoribacillus</taxon>
    </lineage>
</organism>
<dbReference type="RefSeq" id="WP_344799056.1">
    <property type="nucleotide sequence ID" value="NZ_BAABBN010000007.1"/>
</dbReference>
<keyword evidence="1" id="KW-0812">Transmembrane</keyword>
<dbReference type="EMBL" id="BAABBN010000007">
    <property type="protein sequence ID" value="GAA3928951.1"/>
    <property type="molecule type" value="Genomic_DNA"/>
</dbReference>
<protein>
    <recommendedName>
        <fullName evidence="4">YcxB-like protein domain-containing protein</fullName>
    </recommendedName>
</protein>
<comment type="caution">
    <text evidence="2">The sequence shown here is derived from an EMBL/GenBank/DDBJ whole genome shotgun (WGS) entry which is preliminary data.</text>
</comment>
<evidence type="ECO:0000313" key="3">
    <source>
        <dbReference type="Proteomes" id="UP001501565"/>
    </source>
</evidence>
<keyword evidence="1" id="KW-1133">Transmembrane helix</keyword>
<keyword evidence="3" id="KW-1185">Reference proteome</keyword>
<evidence type="ECO:0008006" key="4">
    <source>
        <dbReference type="Google" id="ProtNLM"/>
    </source>
</evidence>
<feature type="transmembrane region" description="Helical" evidence="1">
    <location>
        <begin position="21"/>
        <end position="41"/>
    </location>
</feature>